<keyword evidence="1" id="KW-0489">Methyltransferase</keyword>
<evidence type="ECO:0000313" key="5">
    <source>
        <dbReference type="Proteomes" id="UP000189443"/>
    </source>
</evidence>
<reference evidence="4 5" key="1">
    <citation type="submission" date="2017-02" db="EMBL/GenBank/DDBJ databases">
        <title>Streptomyces pactum ACT12 Genome sequencing and assembly.</title>
        <authorList>
            <person name="Xue Q."/>
            <person name="Yan X."/>
            <person name="Jia L."/>
            <person name="Yan H."/>
        </authorList>
    </citation>
    <scope>NUCLEOTIDE SEQUENCE [LARGE SCALE GENOMIC DNA]</scope>
    <source>
        <strain evidence="4 5">ACT12</strain>
    </source>
</reference>
<dbReference type="PROSITE" id="PS51681">
    <property type="entry name" value="SAM_MT_NNMT_PNMT_TEMT"/>
    <property type="match status" value="1"/>
</dbReference>
<name>A0A1S6JD52_9ACTN</name>
<dbReference type="Gene3D" id="3.40.50.150">
    <property type="entry name" value="Vaccinia Virus protein VP39"/>
    <property type="match status" value="1"/>
</dbReference>
<sequence>MERGRVIMDRNADAPWSQFDPEVYVDNNYRTPLEADLLIVRLMRDYFGRCFTGGVPESVRGVDVGAGANLYPALSMLPWCEKVLLLEYAQPNVEYLEKQVSPGGYDTAWDAFWEVLRESPAYRAVEPKNLVSEIVRVERGNLFDLEHGHRRWGVGTMFFVADSMSECPDEFHRGVRCFMNALSAGAPFAAAFMKESVGYRVGEHDYPAYRVNEDRVRESLEPFTGELEIHDLHHMVRPGHEGMILALGRRNSEVAVP</sequence>
<protein>
    <recommendedName>
        <fullName evidence="6">Methyltransferase</fullName>
    </recommendedName>
</protein>
<dbReference type="GO" id="GO:0008168">
    <property type="term" value="F:methyltransferase activity"/>
    <property type="evidence" value="ECO:0007669"/>
    <property type="project" value="UniProtKB-KW"/>
</dbReference>
<dbReference type="InterPro" id="IPR000940">
    <property type="entry name" value="NNMT_TEMT_trans"/>
</dbReference>
<dbReference type="SUPFAM" id="SSF53335">
    <property type="entry name" value="S-adenosyl-L-methionine-dependent methyltransferases"/>
    <property type="match status" value="1"/>
</dbReference>
<dbReference type="AlphaFoldDB" id="A0A1S6JD52"/>
<dbReference type="PANTHER" id="PTHR10867">
    <property type="entry name" value="NNMT/PNMT/TEMT FAMILY MEMBER"/>
    <property type="match status" value="1"/>
</dbReference>
<dbReference type="PANTHER" id="PTHR10867:SF17">
    <property type="entry name" value="NICOTINAMIDE N-METHYLTRANSFERASE"/>
    <property type="match status" value="1"/>
</dbReference>
<keyword evidence="2" id="KW-0808">Transferase</keyword>
<dbReference type="RefSeq" id="WP_055416830.1">
    <property type="nucleotide sequence ID" value="NZ_CP019724.1"/>
</dbReference>
<organism evidence="4 5">
    <name type="scientific">Streptomyces pactum</name>
    <dbReference type="NCBI Taxonomy" id="68249"/>
    <lineage>
        <taxon>Bacteria</taxon>
        <taxon>Bacillati</taxon>
        <taxon>Actinomycetota</taxon>
        <taxon>Actinomycetes</taxon>
        <taxon>Kitasatosporales</taxon>
        <taxon>Streptomycetaceae</taxon>
        <taxon>Streptomyces</taxon>
    </lineage>
</organism>
<gene>
    <name evidence="4" type="ORF">B1H29_24865</name>
</gene>
<dbReference type="OrthoDB" id="3457715at2"/>
<evidence type="ECO:0008006" key="6">
    <source>
        <dbReference type="Google" id="ProtNLM"/>
    </source>
</evidence>
<dbReference type="KEGG" id="spac:B1H29_24865"/>
<dbReference type="Pfam" id="PF01234">
    <property type="entry name" value="NNMT_PNMT_TEMT"/>
    <property type="match status" value="1"/>
</dbReference>
<accession>A0A1S6JD52</accession>
<dbReference type="STRING" id="68249.BC342_10285"/>
<evidence type="ECO:0000256" key="3">
    <source>
        <dbReference type="ARBA" id="ARBA00022691"/>
    </source>
</evidence>
<evidence type="ECO:0000313" key="4">
    <source>
        <dbReference type="EMBL" id="AQS69688.1"/>
    </source>
</evidence>
<dbReference type="InterPro" id="IPR029063">
    <property type="entry name" value="SAM-dependent_MTases_sf"/>
</dbReference>
<keyword evidence="5" id="KW-1185">Reference proteome</keyword>
<evidence type="ECO:0000256" key="2">
    <source>
        <dbReference type="ARBA" id="ARBA00022679"/>
    </source>
</evidence>
<keyword evidence="3" id="KW-0949">S-adenosyl-L-methionine</keyword>
<evidence type="ECO:0000256" key="1">
    <source>
        <dbReference type="ARBA" id="ARBA00022603"/>
    </source>
</evidence>
<proteinExistence type="predicted"/>
<dbReference type="EMBL" id="CP019724">
    <property type="protein sequence ID" value="AQS69688.1"/>
    <property type="molecule type" value="Genomic_DNA"/>
</dbReference>
<dbReference type="GO" id="GO:0032259">
    <property type="term" value="P:methylation"/>
    <property type="evidence" value="ECO:0007669"/>
    <property type="project" value="UniProtKB-KW"/>
</dbReference>
<dbReference type="NCBIfam" id="NF040568">
    <property type="entry name" value="SCO2525_fam"/>
    <property type="match status" value="1"/>
</dbReference>
<dbReference type="Proteomes" id="UP000189443">
    <property type="component" value="Chromosome"/>
</dbReference>